<dbReference type="AlphaFoldDB" id="W2K8R2"/>
<dbReference type="EMBL" id="KI682500">
    <property type="protein sequence ID" value="ETL81512.1"/>
    <property type="molecule type" value="Genomic_DNA"/>
</dbReference>
<sequence>MASNITEGFVASDKVGDFVLPLTIKTLADSSGGAWHLALLGLSS</sequence>
<organism evidence="1">
    <name type="scientific">Phytophthora nicotianae</name>
    <name type="common">Potato buckeye rot agent</name>
    <name type="synonym">Phytophthora parasitica</name>
    <dbReference type="NCBI Taxonomy" id="4792"/>
    <lineage>
        <taxon>Eukaryota</taxon>
        <taxon>Sar</taxon>
        <taxon>Stramenopiles</taxon>
        <taxon>Oomycota</taxon>
        <taxon>Peronosporomycetes</taxon>
        <taxon>Peronosporales</taxon>
        <taxon>Peronosporaceae</taxon>
        <taxon>Phytophthora</taxon>
    </lineage>
</organism>
<name>W2K8R2_PHYNI</name>
<protein>
    <submittedName>
        <fullName evidence="1">Uncharacterized protein</fullName>
    </submittedName>
</protein>
<accession>W2K8R2</accession>
<gene>
    <name evidence="1" type="ORF">L917_18163</name>
</gene>
<reference evidence="1" key="1">
    <citation type="submission" date="2013-11" db="EMBL/GenBank/DDBJ databases">
        <title>The Genome Sequence of Phytophthora parasitica CHvinca01.</title>
        <authorList>
            <consortium name="The Broad Institute Genomics Platform"/>
            <person name="Russ C."/>
            <person name="Tyler B."/>
            <person name="Panabieres F."/>
            <person name="Shan W."/>
            <person name="Tripathy S."/>
            <person name="Grunwald N."/>
            <person name="Machado M."/>
            <person name="Johnson C.S."/>
            <person name="Arredondo F."/>
            <person name="Hong C."/>
            <person name="Coffey M."/>
            <person name="Young S.K."/>
            <person name="Zeng Q."/>
            <person name="Gargeya S."/>
            <person name="Fitzgerald M."/>
            <person name="Abouelleil A."/>
            <person name="Alvarado L."/>
            <person name="Chapman S.B."/>
            <person name="Gainer-Dewar J."/>
            <person name="Goldberg J."/>
            <person name="Griggs A."/>
            <person name="Gujja S."/>
            <person name="Hansen M."/>
            <person name="Howarth C."/>
            <person name="Imamovic A."/>
            <person name="Ireland A."/>
            <person name="Larimer J."/>
            <person name="McCowan C."/>
            <person name="Murphy C."/>
            <person name="Pearson M."/>
            <person name="Poon T.W."/>
            <person name="Priest M."/>
            <person name="Roberts A."/>
            <person name="Saif S."/>
            <person name="Shea T."/>
            <person name="Sykes S."/>
            <person name="Wortman J."/>
            <person name="Nusbaum C."/>
            <person name="Birren B."/>
        </authorList>
    </citation>
    <scope>NUCLEOTIDE SEQUENCE [LARGE SCALE GENOMIC DNA]</scope>
    <source>
        <strain evidence="1">CHvinca01</strain>
    </source>
</reference>
<evidence type="ECO:0000313" key="1">
    <source>
        <dbReference type="EMBL" id="ETL81512.1"/>
    </source>
</evidence>
<proteinExistence type="predicted"/>
<dbReference type="Proteomes" id="UP000054423">
    <property type="component" value="Unassembled WGS sequence"/>
</dbReference>